<dbReference type="PANTHER" id="PTHR38537:SF8">
    <property type="entry name" value="FILAMIN-A"/>
    <property type="match status" value="1"/>
</dbReference>
<dbReference type="Pfam" id="PF00630">
    <property type="entry name" value="Filamin"/>
    <property type="match status" value="2"/>
</dbReference>
<organism evidence="3">
    <name type="scientific">Cyprideis torosa</name>
    <dbReference type="NCBI Taxonomy" id="163714"/>
    <lineage>
        <taxon>Eukaryota</taxon>
        <taxon>Metazoa</taxon>
        <taxon>Ecdysozoa</taxon>
        <taxon>Arthropoda</taxon>
        <taxon>Crustacea</taxon>
        <taxon>Oligostraca</taxon>
        <taxon>Ostracoda</taxon>
        <taxon>Podocopa</taxon>
        <taxon>Podocopida</taxon>
        <taxon>Cytherocopina</taxon>
        <taxon>Cytheroidea</taxon>
        <taxon>Cytherideidae</taxon>
        <taxon>Cyprideis</taxon>
    </lineage>
</organism>
<dbReference type="AlphaFoldDB" id="A0A7R8W8G7"/>
<evidence type="ECO:0000256" key="2">
    <source>
        <dbReference type="ARBA" id="ARBA00022737"/>
    </source>
</evidence>
<dbReference type="GO" id="GO:0030036">
    <property type="term" value="P:actin cytoskeleton organization"/>
    <property type="evidence" value="ECO:0007669"/>
    <property type="project" value="InterPro"/>
</dbReference>
<comment type="similarity">
    <text evidence="1">Belongs to the filamin family.</text>
</comment>
<dbReference type="InterPro" id="IPR044801">
    <property type="entry name" value="Filamin"/>
</dbReference>
<dbReference type="SMART" id="SM00557">
    <property type="entry name" value="IG_FLMN"/>
    <property type="match status" value="2"/>
</dbReference>
<dbReference type="Gene3D" id="2.60.40.10">
    <property type="entry name" value="Immunoglobulins"/>
    <property type="match status" value="2"/>
</dbReference>
<dbReference type="PROSITE" id="PS50194">
    <property type="entry name" value="FILAMIN_REPEAT"/>
    <property type="match status" value="2"/>
</dbReference>
<gene>
    <name evidence="3" type="ORF">CTOB1V02_LOCUS4248</name>
</gene>
<evidence type="ECO:0000313" key="3">
    <source>
        <dbReference type="EMBL" id="CAD7226328.1"/>
    </source>
</evidence>
<keyword evidence="2" id="KW-0677">Repeat</keyword>
<dbReference type="PANTHER" id="PTHR38537">
    <property type="entry name" value="JITTERBUG, ISOFORM N"/>
    <property type="match status" value="1"/>
</dbReference>
<proteinExistence type="inferred from homology"/>
<protein>
    <submittedName>
        <fullName evidence="3">Uncharacterized protein</fullName>
    </submittedName>
</protein>
<dbReference type="InterPro" id="IPR001298">
    <property type="entry name" value="Filamin/ABP280_rpt"/>
</dbReference>
<dbReference type="InterPro" id="IPR014756">
    <property type="entry name" value="Ig_E-set"/>
</dbReference>
<dbReference type="InterPro" id="IPR013783">
    <property type="entry name" value="Ig-like_fold"/>
</dbReference>
<dbReference type="SUPFAM" id="SSF81296">
    <property type="entry name" value="E set domains"/>
    <property type="match status" value="2"/>
</dbReference>
<evidence type="ECO:0000256" key="1">
    <source>
        <dbReference type="ARBA" id="ARBA00009238"/>
    </source>
</evidence>
<dbReference type="OrthoDB" id="6371723at2759"/>
<sequence>MKYYQAGFRPVPVDYPVDASKVVISGKGIEPKFCRANVPSEFKVDASKTGKAPMAVEVNTDKGSVLSVRDLILCSPPSLPLRSLATVPSRPEVKDNADGTYDVKYMPPQEGAPCQVKVLYDGKDVPKSPVNMKVRPTCEPQNVKVKPPANADKGIPASLPTEMVIDASDAGYGDLNVNILAGRLVRENSGCIFWRLPFPFQGPDKKPVPVRVLDNGDGTFKAQFTPADVGDYDVGVKYGGKPVPKTPVKIKAVPTGKALGRPYWWSTRKRNHPPTRGRGEESETQLLFLASTVQKAGASQRERRDKQRVVNGRMFSVSRLK</sequence>
<dbReference type="EMBL" id="OB660802">
    <property type="protein sequence ID" value="CAD7226328.1"/>
    <property type="molecule type" value="Genomic_DNA"/>
</dbReference>
<reference evidence="3" key="1">
    <citation type="submission" date="2020-11" db="EMBL/GenBank/DDBJ databases">
        <authorList>
            <person name="Tran Van P."/>
        </authorList>
    </citation>
    <scope>NUCLEOTIDE SEQUENCE</scope>
</reference>
<dbReference type="GO" id="GO:0051015">
    <property type="term" value="F:actin filament binding"/>
    <property type="evidence" value="ECO:0007669"/>
    <property type="project" value="InterPro"/>
</dbReference>
<name>A0A7R8W8G7_9CRUS</name>
<dbReference type="InterPro" id="IPR017868">
    <property type="entry name" value="Filamin/ABP280_repeat-like"/>
</dbReference>
<accession>A0A7R8W8G7</accession>